<evidence type="ECO:0000313" key="4">
    <source>
        <dbReference type="Proteomes" id="UP001630127"/>
    </source>
</evidence>
<dbReference type="Pfam" id="PF16201">
    <property type="entry name" value="NopRA1"/>
    <property type="match status" value="1"/>
</dbReference>
<feature type="domain" description="URB1 C-terminal" evidence="2">
    <location>
        <begin position="1979"/>
        <end position="2169"/>
    </location>
</feature>
<gene>
    <name evidence="3" type="ORF">ACH5RR_018881</name>
</gene>
<sequence>MTEFVNKASHQAKIKELLRNLTSAQSKLSSDASKEFIKILKSDSGPEFVSSFIQSSPKSVELLQAWELRKGKPGFSHFLKLISAIFRYPFGNIVSNGFSGSNFVNSCLDKFARVIIEEKTGDLYKELSSKEPKRQKAVLLLLASIVRRGPGLAWEVAKGFDFKLGGFPKLAEWKVRRNEGPRRFLTRKEFVGFAMSFLEVGNPRLLRGILQQKDMYSGVLRGLGNDDEEIVVYVLLTLRDRVLVPESLVPPGLRSVLFGSATLEQLISISGWEDGGFAAELAHTVLIMVCTDPSNGLMPDLERQPSPLKGNVKRLLDLMKKLKATAVEHHKQLLLAIIKGKPAFGSAYLDEFPHNLEDLASPNWFSAISLAADVMSAVGDGLSIGFIDSRSQEPPSLGNPIVRDIIKCIGPRPFSRLVINKGLLHSDPLVKHVTLRLLLEELKLLDFLIGTLNNLSSSSGQMMHKWESLKRDVQNVVQIVLPDPQVLLSLLSALNGYCKCRASSMKRPADMDVKVEQNLHKRKRKKLKMNTEYKDTDILVSGVSSLPENDKVSKEDVENQLNGGADLLKPVLEIWGLHGCSNVDIRTEDGDTYFYSKLLEVLKIYQRTLPTAVEGSFDFFKVLPSNPLALPTVLQQSMLSLLIEQVGSCKSEIFIRTQPLMYKYLHIFINLFMYSPIRDIKDQAYSLAQAAMLSTGAFDRNTREISAWFLFIPGYTRDGRDVQNHEIEAFQNLSSVVTSFLCDAISTTGNNLFKYLDLLRGYICDLEVSTDISPNISPFVVCVLEKCLRLLCSESGSFTLPEKSMISMYVSTTLKYLMETQVEGGLLCSLIHLLISERLEGCCHMIGFCPCERRPLNSLLCLSRNIMHQEIYSSFRSERKVTCVSGSFSETLREVEVVLRSENHCGLLGVIMGFSFSMMCTIPGQILENFPSTISISTKLLGVPFSILFLMFFLEPIHFAEIFKLWPEVCFAGVEKVITGVHDGGEKTATNELDDSLESASIAFSLFIKQAPFHVLFPAIFFIDSSYLLEHSKVQDLLLSRLPERTPDLSISSFCHVLFYLFQARLTYRIKPFAELEKLCESSCFLAKHIVKQLCDEKINSSPRVWVPLSSGHVREVAEIILHHPLVTALLECPLPADNDVTDVIFMEPTETFLQFAERGVSKIDHHILNLLRTTSELLVHLLSDCRYPSEVDHSDKQTAKAFKALVQKLFVTFKERFAHCIKTKDLMPIIPTLYALHSLSEFICPFELLKLVQWLFSRIDLNDTSVSVSCQRCCLSVGLQIASWAFDSLAVYMLQSHAKRILFDLFMSTGNRSFDVTLFERMFFHIFEIATRIELDVADICLLKAVTVLKSHKHMEKTSLPFVMATSRLLASIPVNFLSYCMHKTTKTKSKLLFLLSEMSSLHLCVFGHFLSDKMSNDQAFKARKEGENCNSPQDDDEFLMLLPTVILYLNSTFLKFGGQLSNHVENVTSFFWKILLHGFSNWESFVLKELFEVKLECLPCSMEEFLKILSSSLLGKAVSLMRLYLAISGHLVKMKRRLSLFGSVCPCTSAHDDLLDCDTSDIGSWSLELSLSFANKITAKICFCRMLLFPEHNQLQSLLKDGKKKGIESAVSSSRIQFLFMLVHSWQHLVEKFHTYIGDPRQGDNTSSSLFRFLEIFILKNILELVREMQDCLVELHSLPLFDQLAKFCLLHRFEDPTTMKMLRTVLTSLPDGKFSCISILQLLLAHSQFAQTILFAHSSSVCTQFGMSFTPAHSIMRSLTFPRTEENGVDRKYNLHGTGPHVKKLELVKLLRVLIHIMGQQHDFNSETSSGINLKELVLVLLSSYGATVDEIDSEIYNLVNEIEAIDRSVTESIAKMDFLWGSASLKVRKEKEQEPDVSSSNSYDNEVAEERRRIQFRENFPIDPKLCAKTVLYFPYDRFANGSLSKLRTDDSDEGYSANSKKMQVYDPVFILRFSIHSLAMEYIEPLEFASLGLLAVTFISLSSPDADTRKLGYEAVVRFKSAVEKCQKRKDVVRLRLLLSYLQNGIEEECQRISSITAVFIAEASFVLLDSSLDHYSAISKSLMRSSGANMKGIPMFEEFFWSNSVTFKSERLWMLRLLNTALNMDDDAQILVRNSIFEILLNFYASPLSDDESKELIIEMVKKSIKINKLAWHLVVHCGIIPWLSSLVASFYGSLLKDKRSFSFAKLAVVLEAANDLVLSRNTSEWLQKYALEQLSELAAHVYQILVGCTKLIQEHTRITDLILQLLMSTLKISQKRKIYQPHFKLSLEGLYQLYDAVDACPGGSFSSTSEIGLKAILMSTPPVSVLHMDQNKLLKFVSWAISTAVQSNLTKVPEPEAGCSNFSKFSEEQSEEDILSKLLRWLTASVILGMLSLKLSNLNYTTSSEILKLNNLQSILECCEKGFGGNQEGFGREEILALSIFYLQQLVGLKWKLLPSVVSALSLLLFSGPLSADSDSLCGDGGIPWVLLCRKIHSPAEANPSWRWSFYQPWRDLSLERAEVEKLEEIHACQKLMVLILKKLGNKSLFSQFLSPQEVENLDVFEWERSILQSHG</sequence>
<accession>A0ABD2ZQI3</accession>
<organism evidence="3 4">
    <name type="scientific">Cinchona calisaya</name>
    <dbReference type="NCBI Taxonomy" id="153742"/>
    <lineage>
        <taxon>Eukaryota</taxon>
        <taxon>Viridiplantae</taxon>
        <taxon>Streptophyta</taxon>
        <taxon>Embryophyta</taxon>
        <taxon>Tracheophyta</taxon>
        <taxon>Spermatophyta</taxon>
        <taxon>Magnoliopsida</taxon>
        <taxon>eudicotyledons</taxon>
        <taxon>Gunneridae</taxon>
        <taxon>Pentapetalae</taxon>
        <taxon>asterids</taxon>
        <taxon>lamiids</taxon>
        <taxon>Gentianales</taxon>
        <taxon>Rubiaceae</taxon>
        <taxon>Cinchonoideae</taxon>
        <taxon>Cinchoneae</taxon>
        <taxon>Cinchona</taxon>
    </lineage>
</organism>
<reference evidence="3 4" key="1">
    <citation type="submission" date="2024-11" db="EMBL/GenBank/DDBJ databases">
        <title>A near-complete genome assembly of Cinchona calisaya.</title>
        <authorList>
            <person name="Lian D.C."/>
            <person name="Zhao X.W."/>
            <person name="Wei L."/>
        </authorList>
    </citation>
    <scope>NUCLEOTIDE SEQUENCE [LARGE SCALE GENOMIC DNA]</scope>
    <source>
        <tissue evidence="3">Nenye</tissue>
    </source>
</reference>
<evidence type="ECO:0008006" key="5">
    <source>
        <dbReference type="Google" id="ProtNLM"/>
    </source>
</evidence>
<evidence type="ECO:0000313" key="3">
    <source>
        <dbReference type="EMBL" id="KAL3520732.1"/>
    </source>
</evidence>
<protein>
    <recommendedName>
        <fullName evidence="5">Nucleolar pre-ribosomal-associated protein 1</fullName>
    </recommendedName>
</protein>
<evidence type="ECO:0000259" key="2">
    <source>
        <dbReference type="Pfam" id="PF16201"/>
    </source>
</evidence>
<dbReference type="InterPro" id="IPR039844">
    <property type="entry name" value="URB1"/>
</dbReference>
<feature type="domain" description="URB1 N-terminal" evidence="1">
    <location>
        <begin position="61"/>
        <end position="366"/>
    </location>
</feature>
<name>A0ABD2ZQI3_9GENT</name>
<dbReference type="PANTHER" id="PTHR13500:SF0">
    <property type="entry name" value="NUCLEOLAR PRE-RIBOSOMAL-ASSOCIATED PROTEIN 1"/>
    <property type="match status" value="1"/>
</dbReference>
<evidence type="ECO:0000259" key="1">
    <source>
        <dbReference type="Pfam" id="PF11707"/>
    </source>
</evidence>
<dbReference type="Pfam" id="PF11707">
    <property type="entry name" value="Npa1"/>
    <property type="match status" value="1"/>
</dbReference>
<proteinExistence type="predicted"/>
<dbReference type="InterPro" id="IPR021714">
    <property type="entry name" value="URB1_N"/>
</dbReference>
<dbReference type="InterPro" id="IPR032436">
    <property type="entry name" value="URB1_C"/>
</dbReference>
<dbReference type="PANTHER" id="PTHR13500">
    <property type="entry name" value="NUCLEOLAR PRERIBOSOMAL-ASSOCIATED PROTEIN 1"/>
    <property type="match status" value="1"/>
</dbReference>
<dbReference type="EMBL" id="JBJUIK010000008">
    <property type="protein sequence ID" value="KAL3520732.1"/>
    <property type="molecule type" value="Genomic_DNA"/>
</dbReference>
<dbReference type="Proteomes" id="UP001630127">
    <property type="component" value="Unassembled WGS sequence"/>
</dbReference>
<keyword evidence="4" id="KW-1185">Reference proteome</keyword>
<comment type="caution">
    <text evidence="3">The sequence shown here is derived from an EMBL/GenBank/DDBJ whole genome shotgun (WGS) entry which is preliminary data.</text>
</comment>